<evidence type="ECO:0000256" key="1">
    <source>
        <dbReference type="SAM" id="MobiDB-lite"/>
    </source>
</evidence>
<accession>A8HX49</accession>
<gene>
    <name evidence="2" type="ordered locus">AZC_1461</name>
</gene>
<dbReference type="PANTHER" id="PTHR34387">
    <property type="entry name" value="SLR1258 PROTEIN"/>
    <property type="match status" value="1"/>
</dbReference>
<name>A8HX49_AZOC5</name>
<dbReference type="STRING" id="438753.AZC_1461"/>
<evidence type="ECO:0008006" key="4">
    <source>
        <dbReference type="Google" id="ProtNLM"/>
    </source>
</evidence>
<sequence length="285" mass="30083">MSRPWGGVRRLGEVFTNARHKRPSLDMQMRERAGRSPVAGGNWMRIAPRWNAAVAAAVLTAGLVMGATAQAEEFARSTLTVVGQGRASARPDIAMVTTGVVAAGKTAEEALAANSKAMEQVIAAIKDAGVEPKDISTSGLSVQPQYSQPGKDSREAPKVVGYEVRNAVTVTVRDLALVGTLLDKVVQAGANQASGLSFQLADASPLQLQARVAAVKDAQAQAQQIADAAGVRLVRIRRIDPRGGDNYLALPAPMPMKAEARAVPVESGEMDVRAQVSIVYEIEPR</sequence>
<dbReference type="eggNOG" id="COG2968">
    <property type="taxonomic scope" value="Bacteria"/>
</dbReference>
<dbReference type="GO" id="GO:0006974">
    <property type="term" value="P:DNA damage response"/>
    <property type="evidence" value="ECO:0007669"/>
    <property type="project" value="TreeGrafter"/>
</dbReference>
<dbReference type="HOGENOM" id="CLU_080344_4_0_5"/>
<reference evidence="2 3" key="6">
    <citation type="journal article" date="2011" name="Appl. Environ. Microbiol.">
        <title>Involvement of the azorhizobial chromosome partition gene (parA) in the onset of bacteroid differentiation during Sesbania rostrata stem nodule development.</title>
        <authorList>
            <person name="Liu CT."/>
            <person name="Lee KB."/>
            <person name="Wang YS."/>
            <person name="Peng MH."/>
            <person name="Lee KT."/>
            <person name="Suzuki S."/>
            <person name="Suzuki T."/>
            <person name="Oyaizu H."/>
        </authorList>
    </citation>
    <scope>NUCLEOTIDE SEQUENCE [LARGE SCALE GENOMIC DNA]</scope>
    <source>
        <strain evidence="3">ATCC 43989 / DSM 5975 / JCM 20966 / LMG 6465 / NBRC 14845 / NCIMB 13405 / ORS 571</strain>
    </source>
</reference>
<dbReference type="Gene3D" id="3.30.110.170">
    <property type="entry name" value="Protein of unknown function (DUF541), domain 1"/>
    <property type="match status" value="1"/>
</dbReference>
<dbReference type="InterPro" id="IPR052022">
    <property type="entry name" value="26kDa_periplasmic_antigen"/>
</dbReference>
<reference evidence="2 3" key="1">
    <citation type="journal article" date="2007" name="Appl. Environ. Microbiol.">
        <title>Rhizobial factors required for stem nodule maturation and maintenance in Sesbania rostrata-Azorhizobium caulinodans ORS571 symbiosis.</title>
        <authorList>
            <person name="Suzuki S."/>
            <person name="Aono T."/>
            <person name="Lee KB."/>
            <person name="Suzuki T."/>
            <person name="Liu CT."/>
            <person name="Miwa H."/>
            <person name="Wakao S."/>
            <person name="Iki T."/>
            <person name="Oyaizu H."/>
        </authorList>
    </citation>
    <scope>NUCLEOTIDE SEQUENCE [LARGE SCALE GENOMIC DNA]</scope>
    <source>
        <strain evidence="3">ATCC 43989 / DSM 5975 / JCM 20966 / LMG 6465 / NBRC 14845 / NCIMB 13405 / ORS 571</strain>
    </source>
</reference>
<dbReference type="Gene3D" id="3.30.70.2970">
    <property type="entry name" value="Protein of unknown function (DUF541), domain 2"/>
    <property type="match status" value="1"/>
</dbReference>
<dbReference type="PANTHER" id="PTHR34387:SF2">
    <property type="entry name" value="SLR1258 PROTEIN"/>
    <property type="match status" value="1"/>
</dbReference>
<reference evidence="2 3" key="5">
    <citation type="journal article" date="2010" name="Appl. Environ. Microbiol.">
        <title>phrR-like gene praR of Azorhizobium caulinodans ORS571 is essential for symbiosis with Sesbania rostrata and is involved in expression of reb genes.</title>
        <authorList>
            <person name="Akiba N."/>
            <person name="Aono T."/>
            <person name="Toyazaki H."/>
            <person name="Sato S."/>
            <person name="Oyaizu H."/>
        </authorList>
    </citation>
    <scope>NUCLEOTIDE SEQUENCE [LARGE SCALE GENOMIC DNA]</scope>
    <source>
        <strain evidence="3">ATCC 43989 / DSM 5975 / JCM 20966 / LMG 6465 / NBRC 14845 / NCIMB 13405 / ORS 571</strain>
    </source>
</reference>
<dbReference type="KEGG" id="azc:AZC_1461"/>
<evidence type="ECO:0000313" key="2">
    <source>
        <dbReference type="EMBL" id="BAF87459.1"/>
    </source>
</evidence>
<reference evidence="2 3" key="3">
    <citation type="journal article" date="2008" name="BMC Genomics">
        <title>The genome of the versatile nitrogen fixer Azorhizobium caulinodans ORS571.</title>
        <authorList>
            <person name="Lee KB."/>
            <person name="Backer P.D."/>
            <person name="Aono T."/>
            <person name="Liu CT."/>
            <person name="Suzuki S."/>
            <person name="Suzuki T."/>
            <person name="Kaneko T."/>
            <person name="Yamada M."/>
            <person name="Tabata S."/>
            <person name="Kupfer D.M."/>
            <person name="Najar F.Z."/>
            <person name="Wiley G.B."/>
            <person name="Roe B."/>
            <person name="Binnewies T.T."/>
            <person name="Ussery D.W."/>
            <person name="D'Haeze W."/>
            <person name="Herder J.D."/>
            <person name="Gevers D."/>
            <person name="Vereecke D."/>
            <person name="Holsters M."/>
            <person name="Oyaizu H."/>
        </authorList>
    </citation>
    <scope>NUCLEOTIDE SEQUENCE [LARGE SCALE GENOMIC DNA]</scope>
    <source>
        <strain evidence="3">ATCC 43989 / DSM 5975 / JCM 20966 / LMG 6465 / NBRC 14845 / NCIMB 13405 / ORS 571</strain>
    </source>
</reference>
<feature type="compositionally biased region" description="Polar residues" evidence="1">
    <location>
        <begin position="135"/>
        <end position="150"/>
    </location>
</feature>
<feature type="region of interest" description="Disordered" evidence="1">
    <location>
        <begin position="135"/>
        <end position="154"/>
    </location>
</feature>
<reference evidence="3" key="2">
    <citation type="submission" date="2007-04" db="EMBL/GenBank/DDBJ databases">
        <title>Complete genome sequence of the nitrogen-fixing bacterium Azorhizobium caulinodans ORS571.</title>
        <authorList>
            <person name="Lee K.B."/>
            <person name="Backer P.D."/>
            <person name="Aono T."/>
            <person name="Liu C.T."/>
            <person name="Suzuki S."/>
            <person name="Suzuki T."/>
            <person name="Kaneko T."/>
            <person name="Yamada M."/>
            <person name="Tabata S."/>
            <person name="Kupfer D.M."/>
            <person name="Najar F.Z."/>
            <person name="Wiley G.B."/>
            <person name="Roe B."/>
            <person name="Binnewies T."/>
            <person name="Ussery D."/>
            <person name="Vereecke D."/>
            <person name="Gevers D."/>
            <person name="Holsters M."/>
            <person name="Oyaizu H."/>
        </authorList>
    </citation>
    <scope>NUCLEOTIDE SEQUENCE [LARGE SCALE GENOMIC DNA]</scope>
    <source>
        <strain evidence="3">ATCC 43989 / DSM 5975 / JCM 20966 / LMG 6465 / NBRC 14845 / NCIMB 13405 / ORS 571</strain>
    </source>
</reference>
<dbReference type="Pfam" id="PF04402">
    <property type="entry name" value="SIMPL"/>
    <property type="match status" value="1"/>
</dbReference>
<protein>
    <recommendedName>
        <fullName evidence="4">Outer membrane protein</fullName>
    </recommendedName>
</protein>
<dbReference type="Proteomes" id="UP000000270">
    <property type="component" value="Chromosome"/>
</dbReference>
<dbReference type="AlphaFoldDB" id="A8HX49"/>
<organism evidence="2 3">
    <name type="scientific">Azorhizobium caulinodans (strain ATCC 43989 / DSM 5975 / JCM 20966 / LMG 6465 / NBRC 14845 / NCIMB 13405 / ORS 571)</name>
    <dbReference type="NCBI Taxonomy" id="438753"/>
    <lineage>
        <taxon>Bacteria</taxon>
        <taxon>Pseudomonadati</taxon>
        <taxon>Pseudomonadota</taxon>
        <taxon>Alphaproteobacteria</taxon>
        <taxon>Hyphomicrobiales</taxon>
        <taxon>Xanthobacteraceae</taxon>
        <taxon>Azorhizobium</taxon>
    </lineage>
</organism>
<evidence type="ECO:0000313" key="3">
    <source>
        <dbReference type="Proteomes" id="UP000000270"/>
    </source>
</evidence>
<dbReference type="EMBL" id="AP009384">
    <property type="protein sequence ID" value="BAF87459.1"/>
    <property type="molecule type" value="Genomic_DNA"/>
</dbReference>
<dbReference type="InterPro" id="IPR007497">
    <property type="entry name" value="SIMPL/DUF541"/>
</dbReference>
<reference evidence="2 3" key="4">
    <citation type="journal article" date="2009" name="Appl. Environ. Microbiol.">
        <title>Comparative genome-wide transcriptional profiling of Azorhizobium caulinodans ORS571 grown under free-living and symbiotic conditions.</title>
        <authorList>
            <person name="Tsukada S."/>
            <person name="Aono T."/>
            <person name="Akiba N."/>
            <person name="Lee KB."/>
            <person name="Liu CT."/>
            <person name="Toyazaki H."/>
            <person name="Oyaizu H."/>
        </authorList>
    </citation>
    <scope>NUCLEOTIDE SEQUENCE [LARGE SCALE GENOMIC DNA]</scope>
    <source>
        <strain evidence="3">ATCC 43989 / DSM 5975 / JCM 20966 / LMG 6465 / NBRC 14845 / NCIMB 13405 / ORS 571</strain>
    </source>
</reference>
<keyword evidence="3" id="KW-1185">Reference proteome</keyword>
<proteinExistence type="predicted"/>